<feature type="domain" description="Response regulatory" evidence="3">
    <location>
        <begin position="4"/>
        <end position="118"/>
    </location>
</feature>
<evidence type="ECO:0000313" key="5">
    <source>
        <dbReference type="EMBL" id="SHI08238.1"/>
    </source>
</evidence>
<protein>
    <submittedName>
        <fullName evidence="5">Response regulator receiver domain-containing protein</fullName>
    </submittedName>
</protein>
<evidence type="ECO:0000313" key="6">
    <source>
        <dbReference type="Proteomes" id="UP000184240"/>
    </source>
</evidence>
<dbReference type="InterPro" id="IPR011006">
    <property type="entry name" value="CheY-like_superfamily"/>
</dbReference>
<reference evidence="4 7" key="3">
    <citation type="submission" date="2018-07" db="EMBL/GenBank/DDBJ databases">
        <title>Leeuwenhoekiella genomics.</title>
        <authorList>
            <person name="Tahon G."/>
            <person name="Willems A."/>
        </authorList>
    </citation>
    <scope>NUCLEOTIDE SEQUENCE [LARGE SCALE GENOMIC DNA]</scope>
    <source>
        <strain evidence="4 7">LMG 24856</strain>
    </source>
</reference>
<dbReference type="Proteomes" id="UP000290037">
    <property type="component" value="Unassembled WGS sequence"/>
</dbReference>
<reference evidence="6" key="1">
    <citation type="submission" date="2016-11" db="EMBL/GenBank/DDBJ databases">
        <authorList>
            <person name="Varghese N."/>
            <person name="Submissions S."/>
        </authorList>
    </citation>
    <scope>NUCLEOTIDE SEQUENCE [LARGE SCALE GENOMIC DNA]</scope>
    <source>
        <strain evidence="6">DSM 19859</strain>
    </source>
</reference>
<dbReference type="PANTHER" id="PTHR44591:SF3">
    <property type="entry name" value="RESPONSE REGULATORY DOMAIN-CONTAINING PROTEIN"/>
    <property type="match status" value="1"/>
</dbReference>
<feature type="modified residue" description="4-aspartylphosphate" evidence="2">
    <location>
        <position position="53"/>
    </location>
</feature>
<dbReference type="SMART" id="SM00448">
    <property type="entry name" value="REC"/>
    <property type="match status" value="1"/>
</dbReference>
<dbReference type="InterPro" id="IPR001789">
    <property type="entry name" value="Sig_transdc_resp-reg_receiver"/>
</dbReference>
<gene>
    <name evidence="4" type="ORF">DSM01_1305</name>
    <name evidence="5" type="ORF">SAMN04487999_2012</name>
</gene>
<name>A0A1M5Y8S4_9FLAO</name>
<dbReference type="OrthoDB" id="9789181at2"/>
<reference evidence="5" key="2">
    <citation type="submission" date="2016-11" db="EMBL/GenBank/DDBJ databases">
        <authorList>
            <person name="Jaros S."/>
            <person name="Januszkiewicz K."/>
            <person name="Wedrychowicz H."/>
        </authorList>
    </citation>
    <scope>NUCLEOTIDE SEQUENCE [LARGE SCALE GENOMIC DNA]</scope>
    <source>
        <strain evidence="5">DSM 19859</strain>
    </source>
</reference>
<dbReference type="GO" id="GO:0000160">
    <property type="term" value="P:phosphorelay signal transduction system"/>
    <property type="evidence" value="ECO:0007669"/>
    <property type="project" value="InterPro"/>
</dbReference>
<dbReference type="Proteomes" id="UP000184240">
    <property type="component" value="Unassembled WGS sequence"/>
</dbReference>
<dbReference type="EMBL" id="QOVN01000002">
    <property type="protein sequence ID" value="RXG30555.1"/>
    <property type="molecule type" value="Genomic_DNA"/>
</dbReference>
<dbReference type="Gene3D" id="3.40.50.2300">
    <property type="match status" value="1"/>
</dbReference>
<organism evidence="5 6">
    <name type="scientific">Leeuwenhoekiella palythoae</name>
    <dbReference type="NCBI Taxonomy" id="573501"/>
    <lineage>
        <taxon>Bacteria</taxon>
        <taxon>Pseudomonadati</taxon>
        <taxon>Bacteroidota</taxon>
        <taxon>Flavobacteriia</taxon>
        <taxon>Flavobacteriales</taxon>
        <taxon>Flavobacteriaceae</taxon>
        <taxon>Leeuwenhoekiella</taxon>
    </lineage>
</organism>
<keyword evidence="1 2" id="KW-0597">Phosphoprotein</keyword>
<dbReference type="AlphaFoldDB" id="A0A1M5Y8S4"/>
<accession>A0A1M5Y8S4</accession>
<evidence type="ECO:0000313" key="4">
    <source>
        <dbReference type="EMBL" id="RXG30555.1"/>
    </source>
</evidence>
<dbReference type="EMBL" id="FQXT01000003">
    <property type="protein sequence ID" value="SHI08238.1"/>
    <property type="molecule type" value="Genomic_DNA"/>
</dbReference>
<proteinExistence type="predicted"/>
<dbReference type="CDD" id="cd17574">
    <property type="entry name" value="REC_OmpR"/>
    <property type="match status" value="1"/>
</dbReference>
<evidence type="ECO:0000256" key="1">
    <source>
        <dbReference type="ARBA" id="ARBA00022553"/>
    </source>
</evidence>
<evidence type="ECO:0000256" key="2">
    <source>
        <dbReference type="PROSITE-ProRule" id="PRU00169"/>
    </source>
</evidence>
<dbReference type="PANTHER" id="PTHR44591">
    <property type="entry name" value="STRESS RESPONSE REGULATOR PROTEIN 1"/>
    <property type="match status" value="1"/>
</dbReference>
<dbReference type="SUPFAM" id="SSF52172">
    <property type="entry name" value="CheY-like"/>
    <property type="match status" value="1"/>
</dbReference>
<keyword evidence="7" id="KW-1185">Reference proteome</keyword>
<sequence length="122" mass="13654">MRKRILIVEDNQQVAEAIVLSLEQAGYTTCVCADGTTAIEQLKSNTFHLVIIDLLLPFTSGMNVIKWSKTEFPTLPIIVLSSIIEENIVTHTFLMGAFDYISKPFKPSDLLQSINKALQQKN</sequence>
<evidence type="ECO:0000259" key="3">
    <source>
        <dbReference type="PROSITE" id="PS50110"/>
    </source>
</evidence>
<dbReference type="STRING" id="573501.SAMN04487999_2012"/>
<dbReference type="Pfam" id="PF00072">
    <property type="entry name" value="Response_reg"/>
    <property type="match status" value="1"/>
</dbReference>
<dbReference type="PROSITE" id="PS50110">
    <property type="entry name" value="RESPONSE_REGULATORY"/>
    <property type="match status" value="1"/>
</dbReference>
<dbReference type="RefSeq" id="WP_072982680.1">
    <property type="nucleotide sequence ID" value="NZ_CP084318.1"/>
</dbReference>
<dbReference type="InterPro" id="IPR050595">
    <property type="entry name" value="Bact_response_regulator"/>
</dbReference>
<evidence type="ECO:0000313" key="7">
    <source>
        <dbReference type="Proteomes" id="UP000290037"/>
    </source>
</evidence>